<dbReference type="SUPFAM" id="SSF51556">
    <property type="entry name" value="Metallo-dependent hydrolases"/>
    <property type="match status" value="1"/>
</dbReference>
<feature type="binding site" evidence="10">
    <location>
        <position position="173"/>
    </location>
    <ligand>
        <name>Zn(2+)</name>
        <dbReference type="ChEBI" id="CHEBI:29105"/>
        <label>2</label>
    </ligand>
</feature>
<evidence type="ECO:0000256" key="3">
    <source>
        <dbReference type="ARBA" id="ARBA00005631"/>
    </source>
</evidence>
<gene>
    <name evidence="10" type="primary">pyrC</name>
    <name evidence="13" type="ORF">EP13_17320</name>
</gene>
<feature type="binding site" evidence="10">
    <location>
        <position position="218"/>
    </location>
    <ligand>
        <name>substrate</name>
    </ligand>
</feature>
<evidence type="ECO:0000256" key="1">
    <source>
        <dbReference type="ARBA" id="ARBA00002368"/>
    </source>
</evidence>
<comment type="function">
    <text evidence="1 10">Catalyzes the reversible cyclization of carbamoyl aspartate to dihydroorotate.</text>
</comment>
<feature type="modified residue" description="N6-carboxylysine" evidence="10">
    <location>
        <position position="98"/>
    </location>
</feature>
<evidence type="ECO:0000313" key="14">
    <source>
        <dbReference type="Proteomes" id="UP000056090"/>
    </source>
</evidence>
<feature type="binding site" evidence="10">
    <location>
        <position position="246"/>
    </location>
    <ligand>
        <name>Zn(2+)</name>
        <dbReference type="ChEBI" id="CHEBI:29105"/>
        <label>1</label>
    </ligand>
</feature>
<evidence type="ECO:0000256" key="9">
    <source>
        <dbReference type="ARBA" id="ARBA00048492"/>
    </source>
</evidence>
<dbReference type="InterPro" id="IPR002195">
    <property type="entry name" value="Dihydroorotase_CS"/>
</dbReference>
<dbReference type="EC" id="3.5.2.3" evidence="4 10"/>
<dbReference type="HAMAP" id="MF_00219">
    <property type="entry name" value="PyrC_classII"/>
    <property type="match status" value="1"/>
</dbReference>
<dbReference type="Pfam" id="PF01979">
    <property type="entry name" value="Amidohydro_1"/>
    <property type="match status" value="1"/>
</dbReference>
<keyword evidence="14" id="KW-1185">Reference proteome</keyword>
<dbReference type="GeneID" id="78256641"/>
<comment type="subunit">
    <text evidence="10">Homodimer.</text>
</comment>
<feature type="active site" evidence="10">
    <location>
        <position position="246"/>
    </location>
</feature>
<feature type="binding site" evidence="10">
    <location>
        <position position="135"/>
    </location>
    <ligand>
        <name>substrate</name>
    </ligand>
</feature>
<dbReference type="PROSITE" id="PS00483">
    <property type="entry name" value="DIHYDROOROTASE_2"/>
    <property type="match status" value="1"/>
</dbReference>
<dbReference type="NCBIfam" id="TIGR00856">
    <property type="entry name" value="pyrC_dimer"/>
    <property type="match status" value="1"/>
</dbReference>
<dbReference type="Gene3D" id="3.20.20.140">
    <property type="entry name" value="Metal-dependent hydrolases"/>
    <property type="match status" value="1"/>
</dbReference>
<comment type="similarity">
    <text evidence="3 10 11">Belongs to the metallo-dependent hydrolases superfamily. DHOase family. Class II DHOase subfamily.</text>
</comment>
<dbReference type="PROSITE" id="PS00482">
    <property type="entry name" value="DIHYDROOROTASE_1"/>
    <property type="match status" value="1"/>
</dbReference>
<feature type="binding site" evidence="10">
    <location>
        <position position="135"/>
    </location>
    <ligand>
        <name>Zn(2+)</name>
        <dbReference type="ChEBI" id="CHEBI:29105"/>
        <label>2</label>
    </ligand>
</feature>
<evidence type="ECO:0000256" key="7">
    <source>
        <dbReference type="ARBA" id="ARBA00022833"/>
    </source>
</evidence>
<dbReference type="InterPro" id="IPR004721">
    <property type="entry name" value="DHOdimr"/>
</dbReference>
<feature type="binding site" evidence="10">
    <location>
        <position position="250"/>
    </location>
    <ligand>
        <name>substrate</name>
    </ligand>
</feature>
<protein>
    <recommendedName>
        <fullName evidence="4 10">Dihydroorotase</fullName>
        <shortName evidence="10">DHOase</shortName>
        <ecNumber evidence="4 10">3.5.2.3</ecNumber>
    </recommendedName>
</protein>
<feature type="domain" description="Amidohydrolase-related" evidence="12">
    <location>
        <begin position="11"/>
        <end position="302"/>
    </location>
</feature>
<dbReference type="GO" id="GO:0006207">
    <property type="term" value="P:'de novo' pyrimidine nucleobase biosynthetic process"/>
    <property type="evidence" value="ECO:0007669"/>
    <property type="project" value="TreeGrafter"/>
</dbReference>
<keyword evidence="5 10" id="KW-0479">Metal-binding</keyword>
<evidence type="ECO:0000256" key="5">
    <source>
        <dbReference type="ARBA" id="ARBA00022723"/>
    </source>
</evidence>
<evidence type="ECO:0000313" key="13">
    <source>
        <dbReference type="EMBL" id="AIG00299.1"/>
    </source>
</evidence>
<evidence type="ECO:0000256" key="6">
    <source>
        <dbReference type="ARBA" id="ARBA00022801"/>
    </source>
</evidence>
<evidence type="ECO:0000256" key="4">
    <source>
        <dbReference type="ARBA" id="ARBA00012860"/>
    </source>
</evidence>
<feature type="binding site" evidence="10">
    <location>
        <position position="13"/>
    </location>
    <ligand>
        <name>Zn(2+)</name>
        <dbReference type="ChEBI" id="CHEBI:29105"/>
        <label>1</label>
    </ligand>
</feature>
<organism evidence="13 14">
    <name type="scientific">Alteromonas australica</name>
    <dbReference type="NCBI Taxonomy" id="589873"/>
    <lineage>
        <taxon>Bacteria</taxon>
        <taxon>Pseudomonadati</taxon>
        <taxon>Pseudomonadota</taxon>
        <taxon>Gammaproteobacteria</taxon>
        <taxon>Alteromonadales</taxon>
        <taxon>Alteromonadaceae</taxon>
        <taxon>Alteromonas/Salinimonas group</taxon>
        <taxon>Alteromonas</taxon>
    </lineage>
</organism>
<dbReference type="RefSeq" id="WP_044058310.1">
    <property type="nucleotide sequence ID" value="NZ_CBCSKJ010000005.1"/>
</dbReference>
<name>A0A075P3Q7_9ALTE</name>
<dbReference type="InterPro" id="IPR032466">
    <property type="entry name" value="Metal_Hydrolase"/>
</dbReference>
<dbReference type="PANTHER" id="PTHR43137:SF1">
    <property type="entry name" value="DIHYDROOROTASE"/>
    <property type="match status" value="1"/>
</dbReference>
<dbReference type="CDD" id="cd01294">
    <property type="entry name" value="DHOase"/>
    <property type="match status" value="1"/>
</dbReference>
<dbReference type="GO" id="GO:0044205">
    <property type="term" value="P:'de novo' UMP biosynthetic process"/>
    <property type="evidence" value="ECO:0007669"/>
    <property type="project" value="UniProtKB-UniRule"/>
</dbReference>
<keyword evidence="7 10" id="KW-0862">Zinc</keyword>
<dbReference type="PIRSF" id="PIRSF001237">
    <property type="entry name" value="DHOdimr"/>
    <property type="match status" value="1"/>
</dbReference>
<keyword evidence="8 10" id="KW-0665">Pyrimidine biosynthesis</keyword>
<evidence type="ECO:0000259" key="12">
    <source>
        <dbReference type="Pfam" id="PF01979"/>
    </source>
</evidence>
<dbReference type="AlphaFoldDB" id="A0A075P3Q7"/>
<dbReference type="FunFam" id="3.20.20.140:FF:000006">
    <property type="entry name" value="Dihydroorotase"/>
    <property type="match status" value="1"/>
</dbReference>
<feature type="binding site" evidence="10">
    <location>
        <begin position="15"/>
        <end position="17"/>
    </location>
    <ligand>
        <name>substrate</name>
    </ligand>
</feature>
<proteinExistence type="inferred from homology"/>
<feature type="binding site" evidence="10">
    <location>
        <position position="15"/>
    </location>
    <ligand>
        <name>Zn(2+)</name>
        <dbReference type="ChEBI" id="CHEBI:29105"/>
        <label>1</label>
    </ligand>
</feature>
<evidence type="ECO:0000256" key="8">
    <source>
        <dbReference type="ARBA" id="ARBA00022975"/>
    </source>
</evidence>
<feature type="binding site" evidence="10">
    <location>
        <position position="262"/>
    </location>
    <ligand>
        <name>substrate</name>
    </ligand>
</feature>
<dbReference type="GO" id="GO:0004151">
    <property type="term" value="F:dihydroorotase activity"/>
    <property type="evidence" value="ECO:0007669"/>
    <property type="project" value="UniProtKB-UniRule"/>
</dbReference>
<feature type="binding site" evidence="10">
    <location>
        <position position="41"/>
    </location>
    <ligand>
        <name>substrate</name>
    </ligand>
</feature>
<dbReference type="InterPro" id="IPR006680">
    <property type="entry name" value="Amidohydro-rel"/>
</dbReference>
<sequence length="349" mass="38658">MQTLTITTPDDWHLHFRDNEMLPETVPATARCFQRAIVMPNLVPPVVNAEMAVAYKQRIEAARPKGSHFEPLMTLFLTNQTTPRDIAEAKQAGVTACKLYPAGATTNSDAAVKGIEALYPVFEAMQEHGLLLLVHGEVTEHHIDIFDREKAFIDKHLSLIVSAFPALKVVFEHITTADAASFVKDASDFVGATITPQHLLLNRNDLLVGGVRPHNYCLPVLKRNTHQQALRETVASGHKRFFLGTDSAPHAKHKKENACGCAGCYSAWSAIELYAEVFEQLGAMDKLEGFASHFGADFYGLPRNTTTMTLVKQQWQVPEQVTLADGTDMVPFYAGQELQWKLESAFNAN</sequence>
<dbReference type="GO" id="GO:0005829">
    <property type="term" value="C:cytosol"/>
    <property type="evidence" value="ECO:0007669"/>
    <property type="project" value="TreeGrafter"/>
</dbReference>
<accession>A0A075P3Q7</accession>
<dbReference type="GO" id="GO:0008270">
    <property type="term" value="F:zinc ion binding"/>
    <property type="evidence" value="ECO:0007669"/>
    <property type="project" value="UniProtKB-UniRule"/>
</dbReference>
<feature type="binding site" description="via carbamate group" evidence="10">
    <location>
        <position position="98"/>
    </location>
    <ligand>
        <name>Zn(2+)</name>
        <dbReference type="ChEBI" id="CHEBI:29105"/>
        <label>1</label>
    </ligand>
</feature>
<reference evidence="13 14" key="1">
    <citation type="submission" date="2014-06" db="EMBL/GenBank/DDBJ databases">
        <title>Genomes of Alteromonas australica, a world apart.</title>
        <authorList>
            <person name="Gonzaga A."/>
            <person name="Lopez-Perez M."/>
            <person name="Rodriguez-Valera F."/>
        </authorList>
    </citation>
    <scope>NUCLEOTIDE SEQUENCE [LARGE SCALE GENOMIC DNA]</scope>
    <source>
        <strain evidence="13 14">H 17</strain>
    </source>
</reference>
<dbReference type="EMBL" id="CP008849">
    <property type="protein sequence ID" value="AIG00299.1"/>
    <property type="molecule type" value="Genomic_DNA"/>
</dbReference>
<feature type="binding site" description="via carbamate group" evidence="10">
    <location>
        <position position="98"/>
    </location>
    <ligand>
        <name>Zn(2+)</name>
        <dbReference type="ChEBI" id="CHEBI:29105"/>
        <label>2</label>
    </ligand>
</feature>
<comment type="catalytic activity">
    <reaction evidence="9 10 11">
        <text>(S)-dihydroorotate + H2O = N-carbamoyl-L-aspartate + H(+)</text>
        <dbReference type="Rhea" id="RHEA:24296"/>
        <dbReference type="ChEBI" id="CHEBI:15377"/>
        <dbReference type="ChEBI" id="CHEBI:15378"/>
        <dbReference type="ChEBI" id="CHEBI:30864"/>
        <dbReference type="ChEBI" id="CHEBI:32814"/>
        <dbReference type="EC" id="3.5.2.3"/>
    </reaction>
</comment>
<dbReference type="PANTHER" id="PTHR43137">
    <property type="entry name" value="DIHYDROOROTASE"/>
    <property type="match status" value="1"/>
</dbReference>
<dbReference type="KEGG" id="aal:EP13_17320"/>
<evidence type="ECO:0000256" key="11">
    <source>
        <dbReference type="RuleBase" id="RU003440"/>
    </source>
</evidence>
<evidence type="ECO:0000256" key="2">
    <source>
        <dbReference type="ARBA" id="ARBA00004880"/>
    </source>
</evidence>
<dbReference type="UniPathway" id="UPA00070">
    <property type="reaction ID" value="UER00117"/>
</dbReference>
<dbReference type="Proteomes" id="UP000056090">
    <property type="component" value="Chromosome"/>
</dbReference>
<dbReference type="eggNOG" id="COG0418">
    <property type="taxonomic scope" value="Bacteria"/>
</dbReference>
<evidence type="ECO:0000256" key="10">
    <source>
        <dbReference type="HAMAP-Rule" id="MF_00219"/>
    </source>
</evidence>
<comment type="pathway">
    <text evidence="2 10 11">Pyrimidine metabolism; UMP biosynthesis via de novo pathway; (S)-dihydroorotate from bicarbonate: step 3/3.</text>
</comment>
<keyword evidence="6 10" id="KW-0378">Hydrolase</keyword>
<comment type="cofactor">
    <cofactor evidence="10 11">
        <name>Zn(2+)</name>
        <dbReference type="ChEBI" id="CHEBI:29105"/>
    </cofactor>
    <text evidence="10 11">Binds 2 Zn(2+) ions per subunit.</text>
</comment>